<comment type="caution">
    <text evidence="1">The sequence shown here is derived from an EMBL/GenBank/DDBJ whole genome shotgun (WGS) entry which is preliminary data.</text>
</comment>
<evidence type="ECO:0000313" key="1">
    <source>
        <dbReference type="EMBL" id="CAH3112590.1"/>
    </source>
</evidence>
<evidence type="ECO:0000313" key="2">
    <source>
        <dbReference type="Proteomes" id="UP001159428"/>
    </source>
</evidence>
<dbReference type="Proteomes" id="UP001159428">
    <property type="component" value="Unassembled WGS sequence"/>
</dbReference>
<dbReference type="EMBL" id="CALNXJ010000013">
    <property type="protein sequence ID" value="CAH3112590.1"/>
    <property type="molecule type" value="Genomic_DNA"/>
</dbReference>
<organism evidence="1 2">
    <name type="scientific">Pocillopora meandrina</name>
    <dbReference type="NCBI Taxonomy" id="46732"/>
    <lineage>
        <taxon>Eukaryota</taxon>
        <taxon>Metazoa</taxon>
        <taxon>Cnidaria</taxon>
        <taxon>Anthozoa</taxon>
        <taxon>Hexacorallia</taxon>
        <taxon>Scleractinia</taxon>
        <taxon>Astrocoeniina</taxon>
        <taxon>Pocilloporidae</taxon>
        <taxon>Pocillopora</taxon>
    </lineage>
</organism>
<protein>
    <submittedName>
        <fullName evidence="1">Uncharacterized protein</fullName>
    </submittedName>
</protein>
<proteinExistence type="predicted"/>
<gene>
    <name evidence="1" type="ORF">PMEA_00004566</name>
</gene>
<sequence length="606" mass="69320">MVSVGDNLLFPKEADSLESQSFSADLRRRNTHRTTPALVNGVVVAVARKCASTSNVYCRDIDDNERGEGKPFQLRKSGNTSFWTNEEVTNEGLKFGCQLTYYQSLLRRCCKLGEQDEKQFIFEKKTDKEQDVDKILLDLQGDENVYGGLEEAHEYYNQKDMGTLITALVSSARTFLDLYETHEYLNPKKLFEELLCLEDLFCVCNELFEWGFGRFDPKNVHRVQQIFKCVVNRYLIFLKNDLQYLNQKDVLEIHLGFKNLFRAYSKLLKKALECFNQEDVVELQLGFIYLLSAYRELFKKTFECCNRKDVDKILLDLQGDEIVYVGLEEAHEYYNQKDVDKTPPDFQDDESVYGGLREAHEYHNPKDIDKTPLDPLDDENVHEVLREAQGYVNSEFPRLPAHSACTSIFFIGIRAGTINNERITLETMSGERLDMPLNCRESLVLSTGPVHLQLKRPWDVADDVVRGVAVVKYEAGKATCEGLILRYKPLVISRDEEPVEMKNAFGEVIPVRGVRKVLFDTGNEAGTGISRELLLKLNLQSDPSKKKKVKLIEESCEFETADIELIVRGHHLSANGLVDAVNENTNLLVGMDVIQQLYDRGYTIGN</sequence>
<accession>A0AAU9WII5</accession>
<reference evidence="1 2" key="1">
    <citation type="submission" date="2022-05" db="EMBL/GenBank/DDBJ databases">
        <authorList>
            <consortium name="Genoscope - CEA"/>
            <person name="William W."/>
        </authorList>
    </citation>
    <scope>NUCLEOTIDE SEQUENCE [LARGE SCALE GENOMIC DNA]</scope>
</reference>
<dbReference type="AlphaFoldDB" id="A0AAU9WII5"/>
<keyword evidence="2" id="KW-1185">Reference proteome</keyword>
<name>A0AAU9WII5_9CNID</name>